<protein>
    <submittedName>
        <fullName evidence="1">Uncharacterized protein</fullName>
    </submittedName>
</protein>
<organism evidence="1 2">
    <name type="scientific">Colletotrichum paranaense</name>
    <dbReference type="NCBI Taxonomy" id="1914294"/>
    <lineage>
        <taxon>Eukaryota</taxon>
        <taxon>Fungi</taxon>
        <taxon>Dikarya</taxon>
        <taxon>Ascomycota</taxon>
        <taxon>Pezizomycotina</taxon>
        <taxon>Sordariomycetes</taxon>
        <taxon>Hypocreomycetidae</taxon>
        <taxon>Glomerellales</taxon>
        <taxon>Glomerellaceae</taxon>
        <taxon>Colletotrichum</taxon>
        <taxon>Colletotrichum acutatum species complex</taxon>
    </lineage>
</organism>
<accession>A0ABQ9SVS3</accession>
<proteinExistence type="predicted"/>
<sequence>MRSTQRSGFEGRTGWKELLLPLPAKSNPSLRPYLPTGSPFLPLGSRAVVGRQEVGRLLPWAGARRPSSVVSMPKVPIRRIHLMEARRTRGAWSLVPERVKSLLAGPAFPPKFPWLKSTQTLKRSRNGVGPGEVPLSVLLLEHS</sequence>
<name>A0ABQ9SVS3_9PEZI</name>
<evidence type="ECO:0000313" key="2">
    <source>
        <dbReference type="Proteomes" id="UP001241169"/>
    </source>
</evidence>
<evidence type="ECO:0000313" key="1">
    <source>
        <dbReference type="EMBL" id="KAK1543187.1"/>
    </source>
</evidence>
<dbReference type="EMBL" id="MOPA01000003">
    <property type="protein sequence ID" value="KAK1543187.1"/>
    <property type="molecule type" value="Genomic_DNA"/>
</dbReference>
<reference evidence="1 2" key="1">
    <citation type="submission" date="2016-10" db="EMBL/GenBank/DDBJ databases">
        <title>The genome sequence of Colletotrichum fioriniae PJ7.</title>
        <authorList>
            <person name="Baroncelli R."/>
        </authorList>
    </citation>
    <scope>NUCLEOTIDE SEQUENCE [LARGE SCALE GENOMIC DNA]</scope>
    <source>
        <strain evidence="1 2">IMI 384185</strain>
    </source>
</reference>
<dbReference type="Proteomes" id="UP001241169">
    <property type="component" value="Unassembled WGS sequence"/>
</dbReference>
<keyword evidence="2" id="KW-1185">Reference proteome</keyword>
<comment type="caution">
    <text evidence="1">The sequence shown here is derived from an EMBL/GenBank/DDBJ whole genome shotgun (WGS) entry which is preliminary data.</text>
</comment>
<dbReference type="GeneID" id="85372005"/>
<gene>
    <name evidence="1" type="ORF">CPAR01_03820</name>
</gene>
<dbReference type="RefSeq" id="XP_060352312.1">
    <property type="nucleotide sequence ID" value="XM_060488106.1"/>
</dbReference>